<dbReference type="Proteomes" id="UP000199473">
    <property type="component" value="Unassembled WGS sequence"/>
</dbReference>
<evidence type="ECO:0000313" key="1">
    <source>
        <dbReference type="EMBL" id="SFK39199.1"/>
    </source>
</evidence>
<dbReference type="AlphaFoldDB" id="A0A1I3Z6M7"/>
<gene>
    <name evidence="1" type="ORF">SAMN02745775_102179</name>
</gene>
<organism evidence="1 2">
    <name type="scientific">Falsiroseomonas stagni DSM 19981</name>
    <dbReference type="NCBI Taxonomy" id="1123062"/>
    <lineage>
        <taxon>Bacteria</taxon>
        <taxon>Pseudomonadati</taxon>
        <taxon>Pseudomonadota</taxon>
        <taxon>Alphaproteobacteria</taxon>
        <taxon>Acetobacterales</taxon>
        <taxon>Roseomonadaceae</taxon>
        <taxon>Falsiroseomonas</taxon>
    </lineage>
</organism>
<proteinExistence type="predicted"/>
<name>A0A1I3Z6M7_9PROT</name>
<accession>A0A1I3Z6M7</accession>
<sequence length="198" mass="20556">MVSPLPSLASSGLNLAMARPGFERLPPATERDQAAAARRLLASLPSSGHQGFNRDFLRQGGMQIAFLSCDGADPADLDRLFAALRAAGVTTLLGTAVAPGAAPTAVWHFPADVALYDAFTADHREPALAWSPDGAVSMLTDGEDIRTIAAPPALLAAALDGRARTLREALAREVGPGAAVAYAEMLDHYAGLVFDPSP</sequence>
<protein>
    <submittedName>
        <fullName evidence="1">Uncharacterized protein</fullName>
    </submittedName>
</protein>
<keyword evidence="2" id="KW-1185">Reference proteome</keyword>
<dbReference type="STRING" id="1123062.SAMN02745775_102179"/>
<reference evidence="1 2" key="1">
    <citation type="submission" date="2016-10" db="EMBL/GenBank/DDBJ databases">
        <authorList>
            <person name="de Groot N.N."/>
        </authorList>
    </citation>
    <scope>NUCLEOTIDE SEQUENCE [LARGE SCALE GENOMIC DNA]</scope>
    <source>
        <strain evidence="1 2">DSM 19981</strain>
    </source>
</reference>
<dbReference type="EMBL" id="FOSQ01000002">
    <property type="protein sequence ID" value="SFK39199.1"/>
    <property type="molecule type" value="Genomic_DNA"/>
</dbReference>
<evidence type="ECO:0000313" key="2">
    <source>
        <dbReference type="Proteomes" id="UP000199473"/>
    </source>
</evidence>